<accession>A0ABS5JZI9</accession>
<name>A0ABS5JZI9_9BACT</name>
<sequence>MGEIRNKPSKWWLILGGSLILIGIILKVIGISGVYPIVAFISGGLIKVFYMSLGIYRNVFKLGWEVVLLVVGVSLVMVGVFLKANPELIHLSGWFIAVGVICKLGFVYLFFQRQKRKKLFGN</sequence>
<keyword evidence="1" id="KW-0472">Membrane</keyword>
<proteinExistence type="predicted"/>
<dbReference type="Proteomes" id="UP000708576">
    <property type="component" value="Unassembled WGS sequence"/>
</dbReference>
<feature type="transmembrane region" description="Helical" evidence="1">
    <location>
        <begin position="88"/>
        <end position="111"/>
    </location>
</feature>
<keyword evidence="1" id="KW-1133">Transmembrane helix</keyword>
<feature type="transmembrane region" description="Helical" evidence="1">
    <location>
        <begin position="12"/>
        <end position="31"/>
    </location>
</feature>
<evidence type="ECO:0000256" key="1">
    <source>
        <dbReference type="SAM" id="Phobius"/>
    </source>
</evidence>
<keyword evidence="3" id="KW-1185">Reference proteome</keyword>
<protein>
    <submittedName>
        <fullName evidence="2">Uncharacterized protein</fullName>
    </submittedName>
</protein>
<feature type="transmembrane region" description="Helical" evidence="1">
    <location>
        <begin position="62"/>
        <end position="82"/>
    </location>
</feature>
<organism evidence="2 3">
    <name type="scientific">Carboxylicivirga linearis</name>
    <dbReference type="NCBI Taxonomy" id="1628157"/>
    <lineage>
        <taxon>Bacteria</taxon>
        <taxon>Pseudomonadati</taxon>
        <taxon>Bacteroidota</taxon>
        <taxon>Bacteroidia</taxon>
        <taxon>Marinilabiliales</taxon>
        <taxon>Marinilabiliaceae</taxon>
        <taxon>Carboxylicivirga</taxon>
    </lineage>
</organism>
<gene>
    <name evidence="2" type="ORF">KEM10_18445</name>
</gene>
<evidence type="ECO:0000313" key="2">
    <source>
        <dbReference type="EMBL" id="MBS2100273.1"/>
    </source>
</evidence>
<keyword evidence="1" id="KW-0812">Transmembrane</keyword>
<comment type="caution">
    <text evidence="2">The sequence shown here is derived from an EMBL/GenBank/DDBJ whole genome shotgun (WGS) entry which is preliminary data.</text>
</comment>
<evidence type="ECO:0000313" key="3">
    <source>
        <dbReference type="Proteomes" id="UP000708576"/>
    </source>
</evidence>
<dbReference type="EMBL" id="JAGUCO010000020">
    <property type="protein sequence ID" value="MBS2100273.1"/>
    <property type="molecule type" value="Genomic_DNA"/>
</dbReference>
<feature type="transmembrane region" description="Helical" evidence="1">
    <location>
        <begin position="37"/>
        <end position="55"/>
    </location>
</feature>
<reference evidence="2 3" key="1">
    <citation type="journal article" date="2015" name="Int. J. Syst. Evol. Microbiol.">
        <title>Carboxylicivirga linearis sp. nov., isolated from a sea cucumber culture pond.</title>
        <authorList>
            <person name="Wang F.Q."/>
            <person name="Zhou Y.X."/>
            <person name="Lin X.Z."/>
            <person name="Chen G.J."/>
            <person name="Du Z.J."/>
        </authorList>
    </citation>
    <scope>NUCLEOTIDE SEQUENCE [LARGE SCALE GENOMIC DNA]</scope>
    <source>
        <strain evidence="2 3">FB218</strain>
    </source>
</reference>
<dbReference type="RefSeq" id="WP_212217781.1">
    <property type="nucleotide sequence ID" value="NZ_JAGUCO010000020.1"/>
</dbReference>